<dbReference type="Proteomes" id="UP001189429">
    <property type="component" value="Unassembled WGS sequence"/>
</dbReference>
<evidence type="ECO:0000313" key="2">
    <source>
        <dbReference type="EMBL" id="CAK0912225.1"/>
    </source>
</evidence>
<sequence>MSWAWADVCAPTGWLTGRARPRTRGPTPRTARECRVAARRRHRCAWHRLRGLAKHKLVALRADFLDLRWAPPGGAAPGALRAPGRGKRTRGATKEEWEEEEEEEEEDAPRWPSPRKSAHGRTMPSLEASEGPSEQAILALLKNALALALTP</sequence>
<feature type="compositionally biased region" description="Low complexity" evidence="1">
    <location>
        <begin position="73"/>
        <end position="83"/>
    </location>
</feature>
<gene>
    <name evidence="2" type="ORF">PCOR1329_LOCUS85839</name>
</gene>
<evidence type="ECO:0000313" key="3">
    <source>
        <dbReference type="Proteomes" id="UP001189429"/>
    </source>
</evidence>
<proteinExistence type="predicted"/>
<evidence type="ECO:0000256" key="1">
    <source>
        <dbReference type="SAM" id="MobiDB-lite"/>
    </source>
</evidence>
<feature type="region of interest" description="Disordered" evidence="1">
    <location>
        <begin position="73"/>
        <end position="132"/>
    </location>
</feature>
<protein>
    <submittedName>
        <fullName evidence="2">Uncharacterized protein</fullName>
    </submittedName>
</protein>
<comment type="caution">
    <text evidence="2">The sequence shown here is derived from an EMBL/GenBank/DDBJ whole genome shotgun (WGS) entry which is preliminary data.</text>
</comment>
<reference evidence="2" key="1">
    <citation type="submission" date="2023-10" db="EMBL/GenBank/DDBJ databases">
        <authorList>
            <person name="Chen Y."/>
            <person name="Shah S."/>
            <person name="Dougan E. K."/>
            <person name="Thang M."/>
            <person name="Chan C."/>
        </authorList>
    </citation>
    <scope>NUCLEOTIDE SEQUENCE [LARGE SCALE GENOMIC DNA]</scope>
</reference>
<feature type="compositionally biased region" description="Acidic residues" evidence="1">
    <location>
        <begin position="96"/>
        <end position="107"/>
    </location>
</feature>
<keyword evidence="3" id="KW-1185">Reference proteome</keyword>
<accession>A0ABN9YH73</accession>
<name>A0ABN9YH73_9DINO</name>
<organism evidence="2 3">
    <name type="scientific">Prorocentrum cordatum</name>
    <dbReference type="NCBI Taxonomy" id="2364126"/>
    <lineage>
        <taxon>Eukaryota</taxon>
        <taxon>Sar</taxon>
        <taxon>Alveolata</taxon>
        <taxon>Dinophyceae</taxon>
        <taxon>Prorocentrales</taxon>
        <taxon>Prorocentraceae</taxon>
        <taxon>Prorocentrum</taxon>
    </lineage>
</organism>
<dbReference type="EMBL" id="CAUYUJ010022721">
    <property type="protein sequence ID" value="CAK0912225.1"/>
    <property type="molecule type" value="Genomic_DNA"/>
</dbReference>